<organism evidence="2">
    <name type="scientific">Sipha flava</name>
    <name type="common">yellow sugarcane aphid</name>
    <dbReference type="NCBI Taxonomy" id="143950"/>
    <lineage>
        <taxon>Eukaryota</taxon>
        <taxon>Metazoa</taxon>
        <taxon>Ecdysozoa</taxon>
        <taxon>Arthropoda</taxon>
        <taxon>Hexapoda</taxon>
        <taxon>Insecta</taxon>
        <taxon>Pterygota</taxon>
        <taxon>Neoptera</taxon>
        <taxon>Paraneoptera</taxon>
        <taxon>Hemiptera</taxon>
        <taxon>Sternorrhyncha</taxon>
        <taxon>Aphidomorpha</taxon>
        <taxon>Aphidoidea</taxon>
        <taxon>Aphididae</taxon>
        <taxon>Sipha</taxon>
    </lineage>
</organism>
<proteinExistence type="predicted"/>
<dbReference type="PANTHER" id="PTHR14024:SF49">
    <property type="entry name" value="LIPID STORAGE DROPLETS SURFACE-BINDING PROTEIN 1"/>
    <property type="match status" value="1"/>
</dbReference>
<dbReference type="EMBL" id="GGMS01000961">
    <property type="protein sequence ID" value="MBY70164.1"/>
    <property type="molecule type" value="Transcribed_RNA"/>
</dbReference>
<dbReference type="AlphaFoldDB" id="A0A2S2PXS2"/>
<evidence type="ECO:0000256" key="1">
    <source>
        <dbReference type="SAM" id="MobiDB-lite"/>
    </source>
</evidence>
<dbReference type="GO" id="GO:0010890">
    <property type="term" value="P:positive regulation of triglyceride storage"/>
    <property type="evidence" value="ECO:0007669"/>
    <property type="project" value="TreeGrafter"/>
</dbReference>
<gene>
    <name evidence="2" type="primary">Lsd-1</name>
    <name evidence="2" type="ORF">g.154799</name>
</gene>
<dbReference type="OrthoDB" id="376826at2759"/>
<feature type="compositionally biased region" description="Basic and acidic residues" evidence="1">
    <location>
        <begin position="16"/>
        <end position="31"/>
    </location>
</feature>
<dbReference type="GO" id="GO:0019915">
    <property type="term" value="P:lipid storage"/>
    <property type="evidence" value="ECO:0007669"/>
    <property type="project" value="TreeGrafter"/>
</dbReference>
<dbReference type="GO" id="GO:0005811">
    <property type="term" value="C:lipid droplet"/>
    <property type="evidence" value="ECO:0007669"/>
    <property type="project" value="TreeGrafter"/>
</dbReference>
<feature type="region of interest" description="Disordered" evidence="1">
    <location>
        <begin position="16"/>
        <end position="36"/>
    </location>
</feature>
<name>A0A2S2PXS2_9HEMI</name>
<dbReference type="GO" id="GO:0005829">
    <property type="term" value="C:cytosol"/>
    <property type="evidence" value="ECO:0007669"/>
    <property type="project" value="TreeGrafter"/>
</dbReference>
<accession>A0A2S2PXS2</accession>
<dbReference type="PANTHER" id="PTHR14024">
    <property type="entry name" value="PERILIPIN"/>
    <property type="match status" value="1"/>
</dbReference>
<evidence type="ECO:0000313" key="2">
    <source>
        <dbReference type="EMBL" id="MBY70164.1"/>
    </source>
</evidence>
<protein>
    <submittedName>
        <fullName evidence="2">Lipid storage droplets surface-binding protein 1</fullName>
    </submittedName>
</protein>
<reference evidence="2" key="1">
    <citation type="submission" date="2018-04" db="EMBL/GenBank/DDBJ databases">
        <title>Transcriptome assembly of Sipha flava.</title>
        <authorList>
            <person name="Scully E.D."/>
            <person name="Geib S.M."/>
            <person name="Palmer N.A."/>
            <person name="Koch K."/>
            <person name="Bradshaw J."/>
            <person name="Heng-Moss T."/>
            <person name="Sarath G."/>
        </authorList>
    </citation>
    <scope>NUCLEOTIDE SEQUENCE</scope>
</reference>
<sequence>MLDDALSVADKYVDKYLPDKDPGEDVPDKTSVEPSSQTVKTIRHVNHFSRKLQRRLTRRTIAEAKLLKKQGYDTVQCFVYFADLLAKDPKAFMEKMKAIWKHLSEDEPENQKPPANIEQLIEMLSREGARRFVHLTNFAVQNIYTTPTHAKQAFSYAVHEAVVLADQFIKYAHLENVKGMVVDITNVQLARYKKFIEELRKIIQVRDRSETTGCKIELFRVLGNYPVVEYSASISVPDLYLVYGTVFASLPGIPNLNNSVYQKEE</sequence>